<feature type="transmembrane region" description="Helical" evidence="3">
    <location>
        <begin position="24"/>
        <end position="44"/>
    </location>
</feature>
<dbReference type="Proteomes" id="UP000651738">
    <property type="component" value="Unassembled WGS sequence"/>
</dbReference>
<dbReference type="OrthoDB" id="5296173at2"/>
<keyword evidence="3" id="KW-0472">Membrane</keyword>
<evidence type="ECO:0000313" key="6">
    <source>
        <dbReference type="Proteomes" id="UP000321275"/>
    </source>
</evidence>
<accession>A0A510XB77</accession>
<keyword evidence="3" id="KW-1133">Transmembrane helix</keyword>
<dbReference type="Pfam" id="PF05137">
    <property type="entry name" value="PilN"/>
    <property type="match status" value="1"/>
</dbReference>
<evidence type="ECO:0000313" key="7">
    <source>
        <dbReference type="Proteomes" id="UP000651738"/>
    </source>
</evidence>
<organism evidence="4 6">
    <name type="scientific">Bisbaumannia pacifica</name>
    <dbReference type="NCBI Taxonomy" id="77098"/>
    <lineage>
        <taxon>Bacteria</taxon>
        <taxon>Pseudomonadati</taxon>
        <taxon>Pseudomonadota</taxon>
        <taxon>Gammaproteobacteria</taxon>
        <taxon>Oceanospirillales</taxon>
        <taxon>Halomonadaceae</taxon>
        <taxon>Bisbaumannia</taxon>
    </lineage>
</organism>
<evidence type="ECO:0000313" key="5">
    <source>
        <dbReference type="EMBL" id="MBH8579646.1"/>
    </source>
</evidence>
<evidence type="ECO:0000313" key="4">
    <source>
        <dbReference type="EMBL" id="GEK48271.1"/>
    </source>
</evidence>
<dbReference type="AlphaFoldDB" id="A0A510XB77"/>
<dbReference type="RefSeq" id="WP_146803605.1">
    <property type="nucleotide sequence ID" value="NZ_BJUK01000031.1"/>
</dbReference>
<comment type="caution">
    <text evidence="4">The sequence shown here is derived from an EMBL/GenBank/DDBJ whole genome shotgun (WGS) entry which is preliminary data.</text>
</comment>
<dbReference type="PANTHER" id="PTHR40278:SF2">
    <property type="entry name" value="TYPE IV PILUS INNER MEMBRANE COMPONENT PILN"/>
    <property type="match status" value="1"/>
</dbReference>
<sequence>MTIEINLLPWREQRRERRSKRFQLALMAMVVVGLAGGAGMTYYYQQALDVQQQRNAHITAQSARLDRDIRSIREYEAEIERLEAQIAVFRRLQEGRPQTVHVFNQLTASLEEGVHYTELTRQGDQLRLTGLAENNRQVSDQLRALGAATAFDVPSLSEVEADEGQARRRFSLSVPQRMPGQPLAEEDES</sequence>
<dbReference type="GO" id="GO:0043683">
    <property type="term" value="P:type IV pilus assembly"/>
    <property type="evidence" value="ECO:0007669"/>
    <property type="project" value="TreeGrafter"/>
</dbReference>
<evidence type="ECO:0000256" key="3">
    <source>
        <dbReference type="SAM" id="Phobius"/>
    </source>
</evidence>
<dbReference type="EMBL" id="BJUK01000031">
    <property type="protein sequence ID" value="GEK48271.1"/>
    <property type="molecule type" value="Genomic_DNA"/>
</dbReference>
<dbReference type="Proteomes" id="UP000321275">
    <property type="component" value="Unassembled WGS sequence"/>
</dbReference>
<protein>
    <submittedName>
        <fullName evidence="5">PilN domain-containing protein</fullName>
    </submittedName>
</protein>
<dbReference type="InterPro" id="IPR052534">
    <property type="entry name" value="Extracell_DNA_Util/SecSys_Comp"/>
</dbReference>
<reference evidence="4 6" key="1">
    <citation type="submission" date="2019-07" db="EMBL/GenBank/DDBJ databases">
        <title>Whole genome shotgun sequence of Halomonas pacifica NBRC 102220.</title>
        <authorList>
            <person name="Hosoyama A."/>
            <person name="Uohara A."/>
            <person name="Ohji S."/>
            <person name="Ichikawa N."/>
        </authorList>
    </citation>
    <scope>NUCLEOTIDE SEQUENCE [LARGE SCALE GENOMIC DNA]</scope>
    <source>
        <strain evidence="4 6">NBRC 102220</strain>
    </source>
</reference>
<keyword evidence="1" id="KW-0175">Coiled coil</keyword>
<evidence type="ECO:0000256" key="1">
    <source>
        <dbReference type="SAM" id="Coils"/>
    </source>
</evidence>
<evidence type="ECO:0000256" key="2">
    <source>
        <dbReference type="SAM" id="MobiDB-lite"/>
    </source>
</evidence>
<reference evidence="5 7" key="2">
    <citation type="submission" date="2020-12" db="EMBL/GenBank/DDBJ databases">
        <title>Draft genome sequence of Halomonas pacifica strain CARE-V15.</title>
        <authorList>
            <person name="Vignesh N."/>
            <person name="Thabitha A."/>
            <person name="Saravanan R."/>
            <person name="Manigandan V."/>
        </authorList>
    </citation>
    <scope>NUCLEOTIDE SEQUENCE [LARGE SCALE GENOMIC DNA]</scope>
    <source>
        <strain evidence="5 7">CARE-V15</strain>
    </source>
</reference>
<keyword evidence="3" id="KW-0812">Transmembrane</keyword>
<gene>
    <name evidence="4" type="ORF">HPA02_25540</name>
    <name evidence="5" type="ORF">I7V36_05995</name>
</gene>
<dbReference type="EMBL" id="JAEDAF010000004">
    <property type="protein sequence ID" value="MBH8579646.1"/>
    <property type="molecule type" value="Genomic_DNA"/>
</dbReference>
<feature type="coiled-coil region" evidence="1">
    <location>
        <begin position="65"/>
        <end position="92"/>
    </location>
</feature>
<feature type="region of interest" description="Disordered" evidence="2">
    <location>
        <begin position="162"/>
        <end position="189"/>
    </location>
</feature>
<dbReference type="GO" id="GO:0043107">
    <property type="term" value="P:type IV pilus-dependent motility"/>
    <property type="evidence" value="ECO:0007669"/>
    <property type="project" value="TreeGrafter"/>
</dbReference>
<proteinExistence type="predicted"/>
<dbReference type="PANTHER" id="PTHR40278">
    <property type="entry name" value="DNA UTILIZATION PROTEIN HOFN"/>
    <property type="match status" value="1"/>
</dbReference>
<keyword evidence="6" id="KW-1185">Reference proteome</keyword>
<dbReference type="InterPro" id="IPR007813">
    <property type="entry name" value="PilN"/>
</dbReference>
<name>A0A510XB77_9GAMM</name>